<evidence type="ECO:0000256" key="7">
    <source>
        <dbReference type="SAM" id="MobiDB-lite"/>
    </source>
</evidence>
<feature type="compositionally biased region" description="Pro residues" evidence="7">
    <location>
        <begin position="229"/>
        <end position="250"/>
    </location>
</feature>
<dbReference type="InterPro" id="IPR051836">
    <property type="entry name" value="Kremen_rcpt"/>
</dbReference>
<evidence type="ECO:0000313" key="11">
    <source>
        <dbReference type="Proteomes" id="UP000001554"/>
    </source>
</evidence>
<reference evidence="11" key="1">
    <citation type="journal article" date="2020" name="Nat. Ecol. Evol.">
        <title>Deeply conserved synteny resolves early events in vertebrate evolution.</title>
        <authorList>
            <person name="Simakov O."/>
            <person name="Marletaz F."/>
            <person name="Yue J.X."/>
            <person name="O'Connell B."/>
            <person name="Jenkins J."/>
            <person name="Brandt A."/>
            <person name="Calef R."/>
            <person name="Tung C.H."/>
            <person name="Huang T.K."/>
            <person name="Schmutz J."/>
            <person name="Satoh N."/>
            <person name="Yu J.K."/>
            <person name="Putnam N.H."/>
            <person name="Green R.E."/>
            <person name="Rokhsar D.S."/>
        </authorList>
    </citation>
    <scope>NUCLEOTIDE SEQUENCE [LARGE SCALE GENOMIC DNA]</scope>
    <source>
        <strain evidence="11">S238N-H82</strain>
    </source>
</reference>
<evidence type="ECO:0000313" key="12">
    <source>
        <dbReference type="RefSeq" id="XP_035697104.1"/>
    </source>
</evidence>
<protein>
    <submittedName>
        <fullName evidence="12">Uncharacterized protein LOC118430366 isoform X1</fullName>
    </submittedName>
</protein>
<dbReference type="GeneID" id="118430366"/>
<keyword evidence="5 8" id="KW-0472">Membrane</keyword>
<dbReference type="Pfam" id="PF01822">
    <property type="entry name" value="WSC"/>
    <property type="match status" value="1"/>
</dbReference>
<keyword evidence="2 8" id="KW-0812">Transmembrane</keyword>
<keyword evidence="3 9" id="KW-0732">Signal</keyword>
<evidence type="ECO:0000256" key="8">
    <source>
        <dbReference type="SAM" id="Phobius"/>
    </source>
</evidence>
<evidence type="ECO:0000256" key="9">
    <source>
        <dbReference type="SAM" id="SignalP"/>
    </source>
</evidence>
<dbReference type="KEGG" id="bfo:118430366"/>
<dbReference type="AlphaFoldDB" id="A0A9J7MAQ5"/>
<dbReference type="PROSITE" id="PS51212">
    <property type="entry name" value="WSC"/>
    <property type="match status" value="1"/>
</dbReference>
<proteinExistence type="predicted"/>
<evidence type="ECO:0000256" key="3">
    <source>
        <dbReference type="ARBA" id="ARBA00022729"/>
    </source>
</evidence>
<evidence type="ECO:0000256" key="1">
    <source>
        <dbReference type="ARBA" id="ARBA00004167"/>
    </source>
</evidence>
<dbReference type="PANTHER" id="PTHR24269:SF16">
    <property type="entry name" value="PROTEIN SLG1"/>
    <property type="match status" value="1"/>
</dbReference>
<dbReference type="SMART" id="SM00321">
    <property type="entry name" value="WSC"/>
    <property type="match status" value="1"/>
</dbReference>
<gene>
    <name evidence="12" type="primary">LOC118430366</name>
</gene>
<keyword evidence="11" id="KW-1185">Reference proteome</keyword>
<feature type="domain" description="WSC" evidence="10">
    <location>
        <begin position="28"/>
        <end position="123"/>
    </location>
</feature>
<name>A0A9J7MAQ5_BRAFL</name>
<evidence type="ECO:0000256" key="5">
    <source>
        <dbReference type="ARBA" id="ARBA00023136"/>
    </source>
</evidence>
<dbReference type="InterPro" id="IPR002889">
    <property type="entry name" value="WSC_carb-bd"/>
</dbReference>
<keyword evidence="4 8" id="KW-1133">Transmembrane helix</keyword>
<comment type="subcellular location">
    <subcellularLocation>
        <location evidence="1">Membrane</location>
        <topology evidence="1">Single-pass membrane protein</topology>
    </subcellularLocation>
</comment>
<dbReference type="RefSeq" id="XP_035697104.1">
    <property type="nucleotide sequence ID" value="XM_035841211.1"/>
</dbReference>
<dbReference type="Proteomes" id="UP000001554">
    <property type="component" value="Chromosome 14"/>
</dbReference>
<keyword evidence="6" id="KW-0325">Glycoprotein</keyword>
<feature type="signal peptide" evidence="9">
    <location>
        <begin position="1"/>
        <end position="21"/>
    </location>
</feature>
<feature type="region of interest" description="Disordered" evidence="7">
    <location>
        <begin position="222"/>
        <end position="279"/>
    </location>
</feature>
<reference evidence="12" key="2">
    <citation type="submission" date="2025-08" db="UniProtKB">
        <authorList>
            <consortium name="RefSeq"/>
        </authorList>
    </citation>
    <scope>IDENTIFICATION</scope>
    <source>
        <strain evidence="12">S238N-H82</strain>
        <tissue evidence="12">Testes</tissue>
    </source>
</reference>
<dbReference type="PANTHER" id="PTHR24269">
    <property type="entry name" value="KREMEN PROTEIN"/>
    <property type="match status" value="1"/>
</dbReference>
<evidence type="ECO:0000259" key="10">
    <source>
        <dbReference type="PROSITE" id="PS51212"/>
    </source>
</evidence>
<feature type="chain" id="PRO_5039914980" evidence="9">
    <location>
        <begin position="22"/>
        <end position="279"/>
    </location>
</feature>
<dbReference type="OrthoDB" id="5964373at2759"/>
<accession>A0A9J7MAQ5</accession>
<sequence length="279" mass="29973">MAGVWTTIVLLTIVQWQWTLAGIFHTVPDGYEGCYTDNIFVRVFPHEEKWDFLLTNARCVTHCRNNGYAYAGTQFALQCFCGTEQNFQNLGAALSDSECNSDCSGNNAEKCGGSLKLSVYEVVAIDPASSGGLGIGAIIGIVVGVIILLTVMFIIICVVACQSKPSSRVTATGVSVGGNTVVNTTHMGGNTVVMGTNMMYPGNGVVVQQGGMYPMRIQQPAPYQQPMQPQQPPPYPPPQPQQPPGYPQPNQPQQQSSQIPPPPAYDEPAKPSDGQLYSQ</sequence>
<dbReference type="GO" id="GO:0016020">
    <property type="term" value="C:membrane"/>
    <property type="evidence" value="ECO:0007669"/>
    <property type="project" value="UniProtKB-SubCell"/>
</dbReference>
<evidence type="ECO:0000256" key="2">
    <source>
        <dbReference type="ARBA" id="ARBA00022692"/>
    </source>
</evidence>
<evidence type="ECO:0000256" key="6">
    <source>
        <dbReference type="ARBA" id="ARBA00023180"/>
    </source>
</evidence>
<organism evidence="11 12">
    <name type="scientific">Branchiostoma floridae</name>
    <name type="common">Florida lancelet</name>
    <name type="synonym">Amphioxus</name>
    <dbReference type="NCBI Taxonomy" id="7739"/>
    <lineage>
        <taxon>Eukaryota</taxon>
        <taxon>Metazoa</taxon>
        <taxon>Chordata</taxon>
        <taxon>Cephalochordata</taxon>
        <taxon>Leptocardii</taxon>
        <taxon>Amphioxiformes</taxon>
        <taxon>Branchiostomatidae</taxon>
        <taxon>Branchiostoma</taxon>
    </lineage>
</organism>
<evidence type="ECO:0000256" key="4">
    <source>
        <dbReference type="ARBA" id="ARBA00022989"/>
    </source>
</evidence>
<feature type="transmembrane region" description="Helical" evidence="8">
    <location>
        <begin position="133"/>
        <end position="161"/>
    </location>
</feature>